<dbReference type="Pfam" id="PF26080">
    <property type="entry name" value="CUB_animal"/>
    <property type="match status" value="1"/>
</dbReference>
<keyword evidence="4" id="KW-0812">Transmembrane</keyword>
<dbReference type="AlphaFoldDB" id="A0A7R9KPA2"/>
<keyword evidence="1" id="KW-1015">Disulfide bond</keyword>
<keyword evidence="7" id="KW-1185">Reference proteome</keyword>
<accession>A0A7R9KPA2</accession>
<feature type="transmembrane region" description="Helical" evidence="4">
    <location>
        <begin position="478"/>
        <end position="497"/>
    </location>
</feature>
<evidence type="ECO:0000256" key="3">
    <source>
        <dbReference type="SAM" id="MobiDB-lite"/>
    </source>
</evidence>
<evidence type="ECO:0000313" key="6">
    <source>
        <dbReference type="EMBL" id="CAD7626524.1"/>
    </source>
</evidence>
<dbReference type="EMBL" id="OC858483">
    <property type="protein sequence ID" value="CAD7626524.1"/>
    <property type="molecule type" value="Genomic_DNA"/>
</dbReference>
<name>A0A7R9KPA2_9ACAR</name>
<dbReference type="InterPro" id="IPR058698">
    <property type="entry name" value="CUB_metazoa"/>
</dbReference>
<dbReference type="Gene3D" id="2.60.120.290">
    <property type="entry name" value="Spermadhesin, CUB domain"/>
    <property type="match status" value="1"/>
</dbReference>
<feature type="transmembrane region" description="Helical" evidence="4">
    <location>
        <begin position="328"/>
        <end position="347"/>
    </location>
</feature>
<protein>
    <recommendedName>
        <fullName evidence="5">CUB domain-containing protein</fullName>
    </recommendedName>
</protein>
<feature type="compositionally biased region" description="Polar residues" evidence="3">
    <location>
        <begin position="599"/>
        <end position="619"/>
    </location>
</feature>
<feature type="transmembrane region" description="Helical" evidence="4">
    <location>
        <begin position="260"/>
        <end position="281"/>
    </location>
</feature>
<evidence type="ECO:0000259" key="5">
    <source>
        <dbReference type="PROSITE" id="PS01180"/>
    </source>
</evidence>
<dbReference type="PANTHER" id="PTHR33236">
    <property type="entry name" value="INTRAFLAGELLAR TRANSPORT PROTEIN 122 FAMILY PROTEIN-RELATED"/>
    <property type="match status" value="1"/>
</dbReference>
<dbReference type="EMBL" id="CAJPIZ010003908">
    <property type="protein sequence ID" value="CAG2106954.1"/>
    <property type="molecule type" value="Genomic_DNA"/>
</dbReference>
<sequence>MVNVHVSEELVTEYSNPSFPERDTRPDTYTLRIVVTDLEVSQLRLDFTHMELGQPNVDGHCLGDTLSVAIVEDNGSTLSAVPTLCGHNDRQHIYVEIAPGQSSNTKRFVDVVIDTTPESEYRWHIIVTQITRVSSHLAAPTGCLQYFTLPSGQLQSFNYGHQYISNMDYAICIQRKQKTCRVIYSADQDEFSLDSTQVDRSRSGVGDNNCDNDYLAIEGGSQYGNIPTHDRYCGGSLNSEPDLIMGAPADRKLRNLQRGVYVCCALSLIATVVLLVIILIINMAAGNNSYYDKWFVTSREFIISIAVISIVTQFLGIYSAAKQSYITALAYSIICSLLAGVTLAYAILYNVLAWILVVILFACVPIASLYTKHIRVLKKRALNATNVAIYGDHQNIMLEMPLTDQQINYPIHNGGQPSYIVSGQPGQMHITGALPNSVGPYQSQPYGYPQTPTNPSYTEPMAQPPGYSQSQVTPDASVAYSIISSLLTIVTIAFAILYHVVGILVVALFVSVCVASVYAKHIRATSKRALTSNVAIYGGQQNIMFQMPINGQQTNYPAHNGGQPNYIVSGQPGQMNITSALPNSVAPYQSQSYVCPQTPTNPSYTEPTLQPPGYSQSHVTPDASGSAYSAPDAQNIAATVEQHKTVQVAPVWHT</sequence>
<feature type="domain" description="CUB" evidence="5">
    <location>
        <begin position="143"/>
        <end position="235"/>
    </location>
</feature>
<gene>
    <name evidence="6" type="ORF">OSB1V03_LOCUS6957</name>
</gene>
<feature type="transmembrane region" description="Helical" evidence="4">
    <location>
        <begin position="301"/>
        <end position="321"/>
    </location>
</feature>
<keyword evidence="4" id="KW-0472">Membrane</keyword>
<dbReference type="InterPro" id="IPR000859">
    <property type="entry name" value="CUB_dom"/>
</dbReference>
<dbReference type="InterPro" id="IPR035914">
    <property type="entry name" value="Sperma_CUB_dom_sf"/>
</dbReference>
<dbReference type="PROSITE" id="PS01180">
    <property type="entry name" value="CUB"/>
    <property type="match status" value="1"/>
</dbReference>
<feature type="transmembrane region" description="Helical" evidence="4">
    <location>
        <begin position="353"/>
        <end position="370"/>
    </location>
</feature>
<dbReference type="SUPFAM" id="SSF49854">
    <property type="entry name" value="Spermadhesin, CUB domain"/>
    <property type="match status" value="1"/>
</dbReference>
<dbReference type="Proteomes" id="UP000759131">
    <property type="component" value="Unassembled WGS sequence"/>
</dbReference>
<feature type="region of interest" description="Disordered" evidence="3">
    <location>
        <begin position="599"/>
        <end position="629"/>
    </location>
</feature>
<proteinExistence type="predicted"/>
<evidence type="ECO:0000256" key="2">
    <source>
        <dbReference type="PROSITE-ProRule" id="PRU00059"/>
    </source>
</evidence>
<reference evidence="6" key="1">
    <citation type="submission" date="2020-11" db="EMBL/GenBank/DDBJ databases">
        <authorList>
            <person name="Tran Van P."/>
        </authorList>
    </citation>
    <scope>NUCLEOTIDE SEQUENCE</scope>
</reference>
<keyword evidence="4" id="KW-1133">Transmembrane helix</keyword>
<comment type="caution">
    <text evidence="2">Lacks conserved residue(s) required for the propagation of feature annotation.</text>
</comment>
<dbReference type="OrthoDB" id="6479909at2759"/>
<evidence type="ECO:0000313" key="7">
    <source>
        <dbReference type="Proteomes" id="UP000759131"/>
    </source>
</evidence>
<organism evidence="6">
    <name type="scientific">Medioppia subpectinata</name>
    <dbReference type="NCBI Taxonomy" id="1979941"/>
    <lineage>
        <taxon>Eukaryota</taxon>
        <taxon>Metazoa</taxon>
        <taxon>Ecdysozoa</taxon>
        <taxon>Arthropoda</taxon>
        <taxon>Chelicerata</taxon>
        <taxon>Arachnida</taxon>
        <taxon>Acari</taxon>
        <taxon>Acariformes</taxon>
        <taxon>Sarcoptiformes</taxon>
        <taxon>Oribatida</taxon>
        <taxon>Brachypylina</taxon>
        <taxon>Oppioidea</taxon>
        <taxon>Oppiidae</taxon>
        <taxon>Medioppia</taxon>
    </lineage>
</organism>
<feature type="transmembrane region" description="Helical" evidence="4">
    <location>
        <begin position="503"/>
        <end position="519"/>
    </location>
</feature>
<evidence type="ECO:0000256" key="1">
    <source>
        <dbReference type="ARBA" id="ARBA00023157"/>
    </source>
</evidence>
<evidence type="ECO:0000256" key="4">
    <source>
        <dbReference type="SAM" id="Phobius"/>
    </source>
</evidence>
<dbReference type="PANTHER" id="PTHR33236:SF11">
    <property type="entry name" value="CUB DOMAIN-CONTAINING PROTEIN"/>
    <property type="match status" value="1"/>
</dbReference>